<dbReference type="Pfam" id="PF02926">
    <property type="entry name" value="THUMP"/>
    <property type="match status" value="1"/>
</dbReference>
<dbReference type="Gene3D" id="3.40.50.150">
    <property type="entry name" value="Vaccinia Virus protein VP39"/>
    <property type="match status" value="1"/>
</dbReference>
<dbReference type="PANTHER" id="PTHR47313">
    <property type="entry name" value="RIBOSOMAL RNA LARGE SUBUNIT METHYLTRANSFERASE K/L"/>
    <property type="match status" value="1"/>
</dbReference>
<gene>
    <name evidence="6" type="ORF">ENM46_00715</name>
</gene>
<dbReference type="PROSITE" id="PS01261">
    <property type="entry name" value="UPF0020"/>
    <property type="match status" value="1"/>
</dbReference>
<proteinExistence type="predicted"/>
<name>A0A7C5Y7S2_9BACT</name>
<comment type="caution">
    <text evidence="6">The sequence shown here is derived from an EMBL/GenBank/DDBJ whole genome shotgun (WGS) entry which is preliminary data.</text>
</comment>
<keyword evidence="2 6" id="KW-0808">Transferase</keyword>
<dbReference type="Pfam" id="PF01170">
    <property type="entry name" value="UPF0020"/>
    <property type="match status" value="1"/>
</dbReference>
<evidence type="ECO:0000256" key="2">
    <source>
        <dbReference type="ARBA" id="ARBA00022679"/>
    </source>
</evidence>
<organism evidence="6">
    <name type="scientific">Fervidobacterium nodosum</name>
    <dbReference type="NCBI Taxonomy" id="2424"/>
    <lineage>
        <taxon>Bacteria</taxon>
        <taxon>Thermotogati</taxon>
        <taxon>Thermotogota</taxon>
        <taxon>Thermotogae</taxon>
        <taxon>Thermotogales</taxon>
        <taxon>Fervidobacteriaceae</taxon>
        <taxon>Fervidobacterium</taxon>
    </lineage>
</organism>
<accession>A0A7C5Y7S2</accession>
<dbReference type="CDD" id="cd11715">
    <property type="entry name" value="THUMP_AdoMetMT"/>
    <property type="match status" value="1"/>
</dbReference>
<dbReference type="InterPro" id="IPR053943">
    <property type="entry name" value="RlmKL-like_Mtase_CS"/>
</dbReference>
<evidence type="ECO:0000259" key="3">
    <source>
        <dbReference type="Pfam" id="PF01170"/>
    </source>
</evidence>
<feature type="domain" description="THUMP" evidence="4">
    <location>
        <begin position="71"/>
        <end position="151"/>
    </location>
</feature>
<dbReference type="InterPro" id="IPR000241">
    <property type="entry name" value="RlmKL-like_Mtase"/>
</dbReference>
<sequence>MINNNFKFVAFCTSGLEGAVAIELKSLNYKITYSSSGRIFFTANFDDIPLLNMKLKSVDRIALLIIEFQAETFDELYDNVYNSNLKEILERNAKITIQKVKVTNSKLSATGAIASVVKKAILNNIGGSNETGPEYPFLIILKDDKAYLLLDTTGKDGLHKRGYRLKTSKAPLRETIAAGFIILSRWNKDIPLFDPFCGSGTIPIEAATIDIPNVNRTYVSERWKVLKTTWEKSKIDLRKINIAKANNSVLIYASDIDCKNIQIAQENFERAKKVFNVDAKLEFRCIDFKKLEPFYEYSYVISNLPYGERLDMDVLTDIKLLREKFTNAKYYLLHPSEKFEKYFGKATKKFRFQNSGIWTYGYMYY</sequence>
<keyword evidence="1 6" id="KW-0489">Methyltransferase</keyword>
<dbReference type="AlphaFoldDB" id="A0A7C5Y7S2"/>
<protein>
    <submittedName>
        <fullName evidence="6">RNA methyltransferase</fullName>
    </submittedName>
</protein>
<dbReference type="PANTHER" id="PTHR47313:SF1">
    <property type="entry name" value="RIBOSOMAL RNA LARGE SUBUNIT METHYLTRANSFERASE K_L"/>
    <property type="match status" value="1"/>
</dbReference>
<dbReference type="GO" id="GO:0070043">
    <property type="term" value="F:rRNA (guanine-N7-)-methyltransferase activity"/>
    <property type="evidence" value="ECO:0007669"/>
    <property type="project" value="TreeGrafter"/>
</dbReference>
<evidence type="ECO:0000259" key="5">
    <source>
        <dbReference type="Pfam" id="PF22020"/>
    </source>
</evidence>
<dbReference type="SUPFAM" id="SSF53335">
    <property type="entry name" value="S-adenosyl-L-methionine-dependent methyltransferases"/>
    <property type="match status" value="1"/>
</dbReference>
<dbReference type="Pfam" id="PF22020">
    <property type="entry name" value="RlmL_1st"/>
    <property type="match status" value="1"/>
</dbReference>
<dbReference type="InterPro" id="IPR004114">
    <property type="entry name" value="THUMP_dom"/>
</dbReference>
<dbReference type="InterPro" id="IPR054170">
    <property type="entry name" value="RlmL_1st"/>
</dbReference>
<reference evidence="6" key="1">
    <citation type="journal article" date="2020" name="mSystems">
        <title>Genome- and Community-Level Interaction Insights into Carbon Utilization and Element Cycling Functions of Hydrothermarchaeota in Hydrothermal Sediment.</title>
        <authorList>
            <person name="Zhou Z."/>
            <person name="Liu Y."/>
            <person name="Xu W."/>
            <person name="Pan J."/>
            <person name="Luo Z.H."/>
            <person name="Li M."/>
        </authorList>
    </citation>
    <scope>NUCLEOTIDE SEQUENCE [LARGE SCALE GENOMIC DNA]</scope>
    <source>
        <strain evidence="6">SpSt-1088</strain>
    </source>
</reference>
<feature type="domain" description="RlmL ferredoxin-like" evidence="5">
    <location>
        <begin position="7"/>
        <end position="61"/>
    </location>
</feature>
<dbReference type="InterPro" id="IPR029063">
    <property type="entry name" value="SAM-dependent_MTases_sf"/>
</dbReference>
<evidence type="ECO:0000313" key="6">
    <source>
        <dbReference type="EMBL" id="HHR33451.1"/>
    </source>
</evidence>
<dbReference type="Gene3D" id="3.30.2130.30">
    <property type="match status" value="1"/>
</dbReference>
<dbReference type="GO" id="GO:0003723">
    <property type="term" value="F:RNA binding"/>
    <property type="evidence" value="ECO:0007669"/>
    <property type="project" value="InterPro"/>
</dbReference>
<feature type="domain" description="Ribosomal RNA large subunit methyltransferase K/L-like methyltransferase" evidence="3">
    <location>
        <begin position="161"/>
        <end position="315"/>
    </location>
</feature>
<evidence type="ECO:0000259" key="4">
    <source>
        <dbReference type="Pfam" id="PF02926"/>
    </source>
</evidence>
<dbReference type="EMBL" id="DRXW01000048">
    <property type="protein sequence ID" value="HHR33451.1"/>
    <property type="molecule type" value="Genomic_DNA"/>
</dbReference>
<dbReference type="GO" id="GO:0008990">
    <property type="term" value="F:rRNA (guanine-N2-)-methyltransferase activity"/>
    <property type="evidence" value="ECO:0007669"/>
    <property type="project" value="TreeGrafter"/>
</dbReference>
<evidence type="ECO:0000256" key="1">
    <source>
        <dbReference type="ARBA" id="ARBA00022603"/>
    </source>
</evidence>